<evidence type="ECO:0000256" key="1">
    <source>
        <dbReference type="SAM" id="MobiDB-lite"/>
    </source>
</evidence>
<organism evidence="3 4">
    <name type="scientific">Aedes albopictus</name>
    <name type="common">Asian tiger mosquito</name>
    <name type="synonym">Stegomyia albopicta</name>
    <dbReference type="NCBI Taxonomy" id="7160"/>
    <lineage>
        <taxon>Eukaryota</taxon>
        <taxon>Metazoa</taxon>
        <taxon>Ecdysozoa</taxon>
        <taxon>Arthropoda</taxon>
        <taxon>Hexapoda</taxon>
        <taxon>Insecta</taxon>
        <taxon>Pterygota</taxon>
        <taxon>Neoptera</taxon>
        <taxon>Endopterygota</taxon>
        <taxon>Diptera</taxon>
        <taxon>Nematocera</taxon>
        <taxon>Culicoidea</taxon>
        <taxon>Culicidae</taxon>
        <taxon>Culicinae</taxon>
        <taxon>Aedini</taxon>
        <taxon>Aedes</taxon>
        <taxon>Stegomyia</taxon>
    </lineage>
</organism>
<name>A0ABM1Z586_AEDAL</name>
<evidence type="ECO:0000259" key="2">
    <source>
        <dbReference type="Pfam" id="PF00176"/>
    </source>
</evidence>
<dbReference type="InterPro" id="IPR000330">
    <property type="entry name" value="SNF2_N"/>
</dbReference>
<accession>A0ABM1Z586</accession>
<feature type="compositionally biased region" description="Polar residues" evidence="1">
    <location>
        <begin position="706"/>
        <end position="725"/>
    </location>
</feature>
<feature type="compositionally biased region" description="Basic and acidic residues" evidence="1">
    <location>
        <begin position="319"/>
        <end position="329"/>
    </location>
</feature>
<dbReference type="Proteomes" id="UP000069940">
    <property type="component" value="Unassembled WGS sequence"/>
</dbReference>
<feature type="compositionally biased region" description="Polar residues" evidence="1">
    <location>
        <begin position="656"/>
        <end position="676"/>
    </location>
</feature>
<feature type="region of interest" description="Disordered" evidence="1">
    <location>
        <begin position="496"/>
        <end position="515"/>
    </location>
</feature>
<dbReference type="GeneID" id="109411451"/>
<dbReference type="EnsemblMetazoa" id="AALFPA23_015203.R22060">
    <property type="protein sequence ID" value="AALFPA23_015203.P22060"/>
    <property type="gene ID" value="AALFPA23_015203"/>
</dbReference>
<evidence type="ECO:0000313" key="3">
    <source>
        <dbReference type="EnsemblMetazoa" id="AALFPA23_015203.P22060"/>
    </source>
</evidence>
<protein>
    <recommendedName>
        <fullName evidence="2">SNF2 N-terminal domain-containing protein</fullName>
    </recommendedName>
</protein>
<dbReference type="SUPFAM" id="SSF52540">
    <property type="entry name" value="P-loop containing nucleoside triphosphate hydrolases"/>
    <property type="match status" value="1"/>
</dbReference>
<feature type="region of interest" description="Disordered" evidence="1">
    <location>
        <begin position="364"/>
        <end position="419"/>
    </location>
</feature>
<feature type="compositionally biased region" description="Basic and acidic residues" evidence="1">
    <location>
        <begin position="370"/>
        <end position="381"/>
    </location>
</feature>
<feature type="compositionally biased region" description="Low complexity" evidence="1">
    <location>
        <begin position="762"/>
        <end position="772"/>
    </location>
</feature>
<proteinExistence type="predicted"/>
<reference evidence="4" key="1">
    <citation type="journal article" date="2015" name="Proc. Natl. Acad. Sci. U.S.A.">
        <title>Genome sequence of the Asian Tiger mosquito, Aedes albopictus, reveals insights into its biology, genetics, and evolution.</title>
        <authorList>
            <person name="Chen X.G."/>
            <person name="Jiang X."/>
            <person name="Gu J."/>
            <person name="Xu M."/>
            <person name="Wu Y."/>
            <person name="Deng Y."/>
            <person name="Zhang C."/>
            <person name="Bonizzoni M."/>
            <person name="Dermauw W."/>
            <person name="Vontas J."/>
            <person name="Armbruster P."/>
            <person name="Huang X."/>
            <person name="Yang Y."/>
            <person name="Zhang H."/>
            <person name="He W."/>
            <person name="Peng H."/>
            <person name="Liu Y."/>
            <person name="Wu K."/>
            <person name="Chen J."/>
            <person name="Lirakis M."/>
            <person name="Topalis P."/>
            <person name="Van Leeuwen T."/>
            <person name="Hall A.B."/>
            <person name="Jiang X."/>
            <person name="Thorpe C."/>
            <person name="Mueller R.L."/>
            <person name="Sun C."/>
            <person name="Waterhouse R.M."/>
            <person name="Yan G."/>
            <person name="Tu Z.J."/>
            <person name="Fang X."/>
            <person name="James A.A."/>
        </authorList>
    </citation>
    <scope>NUCLEOTIDE SEQUENCE [LARGE SCALE GENOMIC DNA]</scope>
    <source>
        <strain evidence="4">Foshan</strain>
    </source>
</reference>
<feature type="domain" description="SNF2 N-terminal" evidence="2">
    <location>
        <begin position="41"/>
        <end position="184"/>
    </location>
</feature>
<feature type="region of interest" description="Disordered" evidence="1">
    <location>
        <begin position="647"/>
        <end position="782"/>
    </location>
</feature>
<reference evidence="3" key="2">
    <citation type="submission" date="2025-05" db="UniProtKB">
        <authorList>
            <consortium name="EnsemblMetazoa"/>
        </authorList>
    </citation>
    <scope>IDENTIFICATION</scope>
    <source>
        <strain evidence="3">Foshan</strain>
    </source>
</reference>
<dbReference type="Pfam" id="PF00176">
    <property type="entry name" value="SNF2-rel_dom"/>
    <property type="match status" value="1"/>
</dbReference>
<feature type="region of interest" description="Disordered" evidence="1">
    <location>
        <begin position="319"/>
        <end position="339"/>
    </location>
</feature>
<dbReference type="InterPro" id="IPR027417">
    <property type="entry name" value="P-loop_NTPase"/>
</dbReference>
<dbReference type="Gene3D" id="3.40.50.300">
    <property type="entry name" value="P-loop containing nucleotide triphosphate hydrolases"/>
    <property type="match status" value="1"/>
</dbReference>
<dbReference type="PANTHER" id="PTHR45629">
    <property type="entry name" value="SNF2/RAD54 FAMILY MEMBER"/>
    <property type="match status" value="1"/>
</dbReference>
<keyword evidence="4" id="KW-1185">Reference proteome</keyword>
<dbReference type="RefSeq" id="XP_019540512.2">
    <property type="nucleotide sequence ID" value="XM_019684967.3"/>
</dbReference>
<dbReference type="InterPro" id="IPR050496">
    <property type="entry name" value="SNF2_RAD54_helicase_repair"/>
</dbReference>
<sequence length="809" mass="89981">MDDDGDRATTATKRTRFALREPLKLGDGELPGSVVELLTPHQLEGIRFIHRGLKQNKGVILNDESGLGKTHQVIGYLSAAVGLADKKTAAIVCDSLQRVHHWLYHLEALTEFKSLVLGEDFGKDRLSDNPRVILSTFEDFQKHSSALVSREKDINLLVIDETKEVQCGNELLTLLAKFPTAARIFLITENLLDHPVRFSLRLKLCQVAFHAEALKTLLDETIQANRSLKKSQKLKLFFLTRDVLFRRYRSHHKDYLPLIDEDEFRASFNAWKIANGMECSQIEDTSLQVFEELSQELAESDTLGETSLNVAIVGDKESSGIGRDLSHETTDEDENEEPAAAVSYKISEPLFDFEQSTEEMPKLVVETSDSETKSTIDDVLRKSPLAKASDSEKTRSQTPMIEVPETERSSQVNTDDQTDSEGYLQFGQALFQPSSQLESSSEAVVRKSVIASTVDKYDFPIDRFFQRKSPSSGSTDVEIVSKESVLANNPVLVSSCSSNGREKSPDLFSDSEEDTVKSISQNDTLMNLLLKSPIEVEKPIKQEMNIKKPLSKKPRPNVSTPISKLLHGPLQNETTSTTVEHPSSNDIFADLTVKNPDPNRTDVFEITDNNAFGNQILVHAEKDSMSPLRDSDDVQFVTVLRQPDEVVDLDADPCTPKSQNGPAPNPSVKRTPSSKGTLPPTPRGWLSKSNRSSDSDSPRTPKTSSRKATPQTGRRSAGSHGTSSSFKRKKLENWFRDPPTDDDDDFEDCRRMSTSVNRRKSAPAVGASASTSGSGGKRISPRKKCFQERIIQRYNQILVSPSGMDSDFE</sequence>
<dbReference type="PANTHER" id="PTHR45629:SF7">
    <property type="entry name" value="DNA EXCISION REPAIR PROTEIN ERCC-6-RELATED"/>
    <property type="match status" value="1"/>
</dbReference>
<evidence type="ECO:0000313" key="4">
    <source>
        <dbReference type="Proteomes" id="UP000069940"/>
    </source>
</evidence>